<feature type="domain" description="RING-type" evidence="4">
    <location>
        <begin position="58"/>
        <end position="87"/>
    </location>
</feature>
<dbReference type="PROSITE" id="PS00518">
    <property type="entry name" value="ZF_RING_1"/>
    <property type="match status" value="1"/>
</dbReference>
<comment type="caution">
    <text evidence="5">The sequence shown here is derived from an EMBL/GenBank/DDBJ whole genome shotgun (WGS) entry which is preliminary data.</text>
</comment>
<keyword evidence="1" id="KW-0479">Metal-binding</keyword>
<keyword evidence="6" id="KW-1185">Reference proteome</keyword>
<dbReference type="SMART" id="SM00184">
    <property type="entry name" value="RING"/>
    <property type="match status" value="2"/>
</dbReference>
<evidence type="ECO:0000256" key="3">
    <source>
        <dbReference type="ARBA" id="ARBA00022833"/>
    </source>
</evidence>
<proteinExistence type="predicted"/>
<protein>
    <recommendedName>
        <fullName evidence="4">RING-type domain-containing protein</fullName>
    </recommendedName>
</protein>
<keyword evidence="3" id="KW-0862">Zinc</keyword>
<keyword evidence="2" id="KW-0863">Zinc-finger</keyword>
<name>A0A1R2BZ76_9CILI</name>
<accession>A0A1R2BZ76</accession>
<organism evidence="5 6">
    <name type="scientific">Stentor coeruleus</name>
    <dbReference type="NCBI Taxonomy" id="5963"/>
    <lineage>
        <taxon>Eukaryota</taxon>
        <taxon>Sar</taxon>
        <taxon>Alveolata</taxon>
        <taxon>Ciliophora</taxon>
        <taxon>Postciliodesmatophora</taxon>
        <taxon>Heterotrichea</taxon>
        <taxon>Heterotrichida</taxon>
        <taxon>Stentoridae</taxon>
        <taxon>Stentor</taxon>
    </lineage>
</organism>
<dbReference type="Proteomes" id="UP000187209">
    <property type="component" value="Unassembled WGS sequence"/>
</dbReference>
<sequence length="220" mass="24930">MFCNTKCLFCDHDQIAKVNCPFYHGVCETHKHSAKGTIKCTYCNSTVSVFKIIDVIECNFCGELTSKSPSSCGHVLCNTCSISCKLCQNSSLNLSSKINLSIKNLESPEISQKSPKDAIFKNLSSTNKVEPLENSRKYRKCEYCGEKNALDLKICEHNLCKDCLKDGCSLCNLLSVTKGKNQNYKIEKTEKMKFTEKDIGNPMGKNKVWGKRYRKPYWQE</sequence>
<gene>
    <name evidence="5" type="ORF">SteCoe_17407</name>
</gene>
<reference evidence="5 6" key="1">
    <citation type="submission" date="2016-11" db="EMBL/GenBank/DDBJ databases">
        <title>The macronuclear genome of Stentor coeruleus: a giant cell with tiny introns.</title>
        <authorList>
            <person name="Slabodnick M."/>
            <person name="Ruby J.G."/>
            <person name="Reiff S.B."/>
            <person name="Swart E.C."/>
            <person name="Gosai S."/>
            <person name="Prabakaran S."/>
            <person name="Witkowska E."/>
            <person name="Larue G.E."/>
            <person name="Fisher S."/>
            <person name="Freeman R.M."/>
            <person name="Gunawardena J."/>
            <person name="Chu W."/>
            <person name="Stover N.A."/>
            <person name="Gregory B.D."/>
            <person name="Nowacki M."/>
            <person name="Derisi J."/>
            <person name="Roy S.W."/>
            <person name="Marshall W.F."/>
            <person name="Sood P."/>
        </authorList>
    </citation>
    <scope>NUCLEOTIDE SEQUENCE [LARGE SCALE GENOMIC DNA]</scope>
    <source>
        <strain evidence="5">WM001</strain>
    </source>
</reference>
<dbReference type="EMBL" id="MPUH01000357">
    <property type="protein sequence ID" value="OMJ82021.1"/>
    <property type="molecule type" value="Genomic_DNA"/>
</dbReference>
<feature type="domain" description="RING-type" evidence="4">
    <location>
        <begin position="141"/>
        <end position="171"/>
    </location>
</feature>
<dbReference type="GO" id="GO:0008270">
    <property type="term" value="F:zinc ion binding"/>
    <property type="evidence" value="ECO:0007669"/>
    <property type="project" value="UniProtKB-KW"/>
</dbReference>
<evidence type="ECO:0000313" key="6">
    <source>
        <dbReference type="Proteomes" id="UP000187209"/>
    </source>
</evidence>
<dbReference type="InterPro" id="IPR001841">
    <property type="entry name" value="Znf_RING"/>
</dbReference>
<dbReference type="AlphaFoldDB" id="A0A1R2BZ76"/>
<evidence type="ECO:0000313" key="5">
    <source>
        <dbReference type="EMBL" id="OMJ82021.1"/>
    </source>
</evidence>
<dbReference type="InterPro" id="IPR017907">
    <property type="entry name" value="Znf_RING_CS"/>
</dbReference>
<evidence type="ECO:0000256" key="2">
    <source>
        <dbReference type="ARBA" id="ARBA00022771"/>
    </source>
</evidence>
<evidence type="ECO:0000256" key="1">
    <source>
        <dbReference type="ARBA" id="ARBA00022723"/>
    </source>
</evidence>
<evidence type="ECO:0000259" key="4">
    <source>
        <dbReference type="SMART" id="SM00184"/>
    </source>
</evidence>